<evidence type="ECO:0000256" key="2">
    <source>
        <dbReference type="SAM" id="Phobius"/>
    </source>
</evidence>
<dbReference type="EMBL" id="BAAAYN010000026">
    <property type="protein sequence ID" value="GAA3389939.1"/>
    <property type="molecule type" value="Genomic_DNA"/>
</dbReference>
<feature type="transmembrane region" description="Helical" evidence="2">
    <location>
        <begin position="70"/>
        <end position="88"/>
    </location>
</feature>
<evidence type="ECO:0000313" key="4">
    <source>
        <dbReference type="Proteomes" id="UP001501676"/>
    </source>
</evidence>
<feature type="region of interest" description="Disordered" evidence="1">
    <location>
        <begin position="110"/>
        <end position="134"/>
    </location>
</feature>
<accession>A0ABP6T0B2</accession>
<evidence type="ECO:0000313" key="3">
    <source>
        <dbReference type="EMBL" id="GAA3389939.1"/>
    </source>
</evidence>
<evidence type="ECO:0008006" key="5">
    <source>
        <dbReference type="Google" id="ProtNLM"/>
    </source>
</evidence>
<organism evidence="3 4">
    <name type="scientific">Cryptosporangium minutisporangium</name>
    <dbReference type="NCBI Taxonomy" id="113569"/>
    <lineage>
        <taxon>Bacteria</taxon>
        <taxon>Bacillati</taxon>
        <taxon>Actinomycetota</taxon>
        <taxon>Actinomycetes</taxon>
        <taxon>Cryptosporangiales</taxon>
        <taxon>Cryptosporangiaceae</taxon>
        <taxon>Cryptosporangium</taxon>
    </lineage>
</organism>
<sequence length="187" mass="19289">MSSSRAGLRSRPGAVREGRPLQTKSARSGRSAANAAQPAGGRRRQAAPISVPPSPSVPSRTVTASSRAPFVVLVLALAIGGLIGLVLLNTAVNENAFRLHDLETRQEKLDEEEQRLQQALENQESPEKLAKRAQELDLVPAGDPGFVVLPEGKVVGTPVPATPPPSPTPSASASSGSSASPSPSAGR</sequence>
<keyword evidence="2" id="KW-1133">Transmembrane helix</keyword>
<dbReference type="RefSeq" id="WP_345729871.1">
    <property type="nucleotide sequence ID" value="NZ_BAAAYN010000026.1"/>
</dbReference>
<feature type="compositionally biased region" description="Low complexity" evidence="1">
    <location>
        <begin position="169"/>
        <end position="187"/>
    </location>
</feature>
<protein>
    <recommendedName>
        <fullName evidence="5">Septum formation initiator</fullName>
    </recommendedName>
</protein>
<reference evidence="4" key="1">
    <citation type="journal article" date="2019" name="Int. J. Syst. Evol. Microbiol.">
        <title>The Global Catalogue of Microorganisms (GCM) 10K type strain sequencing project: providing services to taxonomists for standard genome sequencing and annotation.</title>
        <authorList>
            <consortium name="The Broad Institute Genomics Platform"/>
            <consortium name="The Broad Institute Genome Sequencing Center for Infectious Disease"/>
            <person name="Wu L."/>
            <person name="Ma J."/>
        </authorList>
    </citation>
    <scope>NUCLEOTIDE SEQUENCE [LARGE SCALE GENOMIC DNA]</scope>
    <source>
        <strain evidence="4">JCM 9458</strain>
    </source>
</reference>
<dbReference type="Proteomes" id="UP001501676">
    <property type="component" value="Unassembled WGS sequence"/>
</dbReference>
<keyword evidence="2" id="KW-0472">Membrane</keyword>
<feature type="compositionally biased region" description="Basic and acidic residues" evidence="1">
    <location>
        <begin position="125"/>
        <end position="134"/>
    </location>
</feature>
<feature type="compositionally biased region" description="Low complexity" evidence="1">
    <location>
        <begin position="25"/>
        <end position="40"/>
    </location>
</feature>
<feature type="region of interest" description="Disordered" evidence="1">
    <location>
        <begin position="1"/>
        <end position="63"/>
    </location>
</feature>
<evidence type="ECO:0000256" key="1">
    <source>
        <dbReference type="SAM" id="MobiDB-lite"/>
    </source>
</evidence>
<comment type="caution">
    <text evidence="3">The sequence shown here is derived from an EMBL/GenBank/DDBJ whole genome shotgun (WGS) entry which is preliminary data.</text>
</comment>
<keyword evidence="4" id="KW-1185">Reference proteome</keyword>
<feature type="region of interest" description="Disordered" evidence="1">
    <location>
        <begin position="149"/>
        <end position="187"/>
    </location>
</feature>
<keyword evidence="2" id="KW-0812">Transmembrane</keyword>
<name>A0ABP6T0B2_9ACTN</name>
<proteinExistence type="predicted"/>
<gene>
    <name evidence="3" type="ORF">GCM10020369_42040</name>
</gene>